<protein>
    <submittedName>
        <fullName evidence="1">Uncharacterized protein</fullName>
    </submittedName>
</protein>
<proteinExistence type="predicted"/>
<keyword evidence="2" id="KW-1185">Reference proteome</keyword>
<gene>
    <name evidence="1" type="ORF">E2C01_035640</name>
</gene>
<evidence type="ECO:0000313" key="2">
    <source>
        <dbReference type="Proteomes" id="UP000324222"/>
    </source>
</evidence>
<dbReference type="EMBL" id="VSRR010005280">
    <property type="protein sequence ID" value="MPC42026.1"/>
    <property type="molecule type" value="Genomic_DNA"/>
</dbReference>
<sequence>MANLVSTRPIFVVVAATRRSQAKAISSPPPKATPSRATITGMGRFSRSEMHARALVTNGPTSSGFIFARSFRSAPAQNTPGTKERMPARQGSCLAYEHLMGHLSRPQQRILAAINNNDNIKII</sequence>
<organism evidence="1 2">
    <name type="scientific">Portunus trituberculatus</name>
    <name type="common">Swimming crab</name>
    <name type="synonym">Neptunus trituberculatus</name>
    <dbReference type="NCBI Taxonomy" id="210409"/>
    <lineage>
        <taxon>Eukaryota</taxon>
        <taxon>Metazoa</taxon>
        <taxon>Ecdysozoa</taxon>
        <taxon>Arthropoda</taxon>
        <taxon>Crustacea</taxon>
        <taxon>Multicrustacea</taxon>
        <taxon>Malacostraca</taxon>
        <taxon>Eumalacostraca</taxon>
        <taxon>Eucarida</taxon>
        <taxon>Decapoda</taxon>
        <taxon>Pleocyemata</taxon>
        <taxon>Brachyura</taxon>
        <taxon>Eubrachyura</taxon>
        <taxon>Portunoidea</taxon>
        <taxon>Portunidae</taxon>
        <taxon>Portuninae</taxon>
        <taxon>Portunus</taxon>
    </lineage>
</organism>
<comment type="caution">
    <text evidence="1">The sequence shown here is derived from an EMBL/GenBank/DDBJ whole genome shotgun (WGS) entry which is preliminary data.</text>
</comment>
<dbReference type="AlphaFoldDB" id="A0A5B7F9Q0"/>
<reference evidence="1 2" key="1">
    <citation type="submission" date="2019-05" db="EMBL/GenBank/DDBJ databases">
        <title>Another draft genome of Portunus trituberculatus and its Hox gene families provides insights of decapod evolution.</title>
        <authorList>
            <person name="Jeong J.-H."/>
            <person name="Song I."/>
            <person name="Kim S."/>
            <person name="Choi T."/>
            <person name="Kim D."/>
            <person name="Ryu S."/>
            <person name="Kim W."/>
        </authorList>
    </citation>
    <scope>NUCLEOTIDE SEQUENCE [LARGE SCALE GENOMIC DNA]</scope>
    <source>
        <tissue evidence="1">Muscle</tissue>
    </source>
</reference>
<dbReference type="Proteomes" id="UP000324222">
    <property type="component" value="Unassembled WGS sequence"/>
</dbReference>
<accession>A0A5B7F9Q0</accession>
<name>A0A5B7F9Q0_PORTR</name>
<evidence type="ECO:0000313" key="1">
    <source>
        <dbReference type="EMBL" id="MPC42026.1"/>
    </source>
</evidence>